<evidence type="ECO:0000256" key="7">
    <source>
        <dbReference type="PROSITE-ProRule" id="PRU01379"/>
    </source>
</evidence>
<evidence type="ECO:0000256" key="3">
    <source>
        <dbReference type="ARBA" id="ARBA00022670"/>
    </source>
</evidence>
<dbReference type="SUPFAM" id="SSF53187">
    <property type="entry name" value="Zn-dependent exopeptidases"/>
    <property type="match status" value="1"/>
</dbReference>
<feature type="signal peptide" evidence="8">
    <location>
        <begin position="1"/>
        <end position="21"/>
    </location>
</feature>
<dbReference type="GO" id="GO:0008270">
    <property type="term" value="F:zinc ion binding"/>
    <property type="evidence" value="ECO:0007669"/>
    <property type="project" value="InterPro"/>
</dbReference>
<sequence>MLAVVALATAASAAVPSPSAAVDGHQFWTLPQGPGYTKSARVIGHSASGRRIVAYYRGYEGAEHVLLVLGQMHGDESAGRRTAEFVRDRIVPRERTGIWVVVSMNPDGAARGTRANARGVDLNRNWPTSGWTSAGRGGRYWGGPRRASEPETRAMIRFLREIKPDFIASIHQPLAAIGSSSRGVAWQRRLASNLGLPRRHLGVGNPSGTVSPTLTGWYDSTLGAHGVATTIEYGASPPRSFVTVRAADGITKAALVR</sequence>
<dbReference type="AlphaFoldDB" id="A0A4S8N0U0"/>
<evidence type="ECO:0000256" key="1">
    <source>
        <dbReference type="ARBA" id="ARBA00001947"/>
    </source>
</evidence>
<feature type="chain" id="PRO_5020367245" evidence="8">
    <location>
        <begin position="22"/>
        <end position="257"/>
    </location>
</feature>
<dbReference type="PROSITE" id="PS52035">
    <property type="entry name" value="PEPTIDASE_M14"/>
    <property type="match status" value="1"/>
</dbReference>
<protein>
    <submittedName>
        <fullName evidence="10">Murein peptide amidase A</fullName>
    </submittedName>
</protein>
<dbReference type="InterPro" id="IPR000834">
    <property type="entry name" value="Peptidase_M14"/>
</dbReference>
<dbReference type="SMART" id="SM00631">
    <property type="entry name" value="Zn_pept"/>
    <property type="match status" value="1"/>
</dbReference>
<keyword evidence="11" id="KW-1185">Reference proteome</keyword>
<evidence type="ECO:0000259" key="9">
    <source>
        <dbReference type="PROSITE" id="PS52035"/>
    </source>
</evidence>
<dbReference type="GO" id="GO:0006508">
    <property type="term" value="P:proteolysis"/>
    <property type="evidence" value="ECO:0007669"/>
    <property type="project" value="UniProtKB-KW"/>
</dbReference>
<evidence type="ECO:0000256" key="4">
    <source>
        <dbReference type="ARBA" id="ARBA00022801"/>
    </source>
</evidence>
<keyword evidence="4" id="KW-0378">Hydrolase</keyword>
<evidence type="ECO:0000313" key="10">
    <source>
        <dbReference type="EMBL" id="THV09112.1"/>
    </source>
</evidence>
<dbReference type="OrthoDB" id="5240362at2"/>
<dbReference type="GO" id="GO:0004181">
    <property type="term" value="F:metallocarboxypeptidase activity"/>
    <property type="evidence" value="ECO:0007669"/>
    <property type="project" value="InterPro"/>
</dbReference>
<comment type="cofactor">
    <cofactor evidence="1">
        <name>Zn(2+)</name>
        <dbReference type="ChEBI" id="CHEBI:29105"/>
    </cofactor>
</comment>
<keyword evidence="8" id="KW-0732">Signal</keyword>
<evidence type="ECO:0000256" key="5">
    <source>
        <dbReference type="ARBA" id="ARBA00022833"/>
    </source>
</evidence>
<evidence type="ECO:0000313" key="11">
    <source>
        <dbReference type="Proteomes" id="UP000307087"/>
    </source>
</evidence>
<feature type="domain" description="Peptidase M14" evidence="9">
    <location>
        <begin position="17"/>
        <end position="257"/>
    </location>
</feature>
<dbReference type="RefSeq" id="WP_158295053.1">
    <property type="nucleotide sequence ID" value="NZ_JBHTIE010000002.1"/>
</dbReference>
<dbReference type="EMBL" id="STGW01000017">
    <property type="protein sequence ID" value="THV09112.1"/>
    <property type="molecule type" value="Genomic_DNA"/>
</dbReference>
<keyword evidence="5" id="KW-0862">Zinc</keyword>
<evidence type="ECO:0000256" key="2">
    <source>
        <dbReference type="ARBA" id="ARBA00005988"/>
    </source>
</evidence>
<evidence type="ECO:0000256" key="6">
    <source>
        <dbReference type="ARBA" id="ARBA00023049"/>
    </source>
</evidence>
<comment type="caution">
    <text evidence="10">The sequence shown here is derived from an EMBL/GenBank/DDBJ whole genome shotgun (WGS) entry which is preliminary data.</text>
</comment>
<organism evidence="10 11">
    <name type="scientific">Nocardioides caeni</name>
    <dbReference type="NCBI Taxonomy" id="574700"/>
    <lineage>
        <taxon>Bacteria</taxon>
        <taxon>Bacillati</taxon>
        <taxon>Actinomycetota</taxon>
        <taxon>Actinomycetes</taxon>
        <taxon>Propionibacteriales</taxon>
        <taxon>Nocardioidaceae</taxon>
        <taxon>Nocardioides</taxon>
    </lineage>
</organism>
<name>A0A4S8N0U0_9ACTN</name>
<accession>A0A4S8N0U0</accession>
<comment type="similarity">
    <text evidence="2 7">Belongs to the peptidase M14 family.</text>
</comment>
<keyword evidence="3" id="KW-0645">Protease</keyword>
<reference evidence="10 11" key="1">
    <citation type="journal article" date="2009" name="Int. J. Syst. Evol. Microbiol.">
        <title>Nocardioides caeni sp. nov., isolated from wastewater.</title>
        <authorList>
            <person name="Yoon J.H."/>
            <person name="Kang S.J."/>
            <person name="Park S."/>
            <person name="Kim W."/>
            <person name="Oh T.K."/>
        </authorList>
    </citation>
    <scope>NUCLEOTIDE SEQUENCE [LARGE SCALE GENOMIC DNA]</scope>
    <source>
        <strain evidence="10 11">DSM 23134</strain>
    </source>
</reference>
<gene>
    <name evidence="10" type="ORF">E9934_17570</name>
</gene>
<dbReference type="PANTHER" id="PTHR11705">
    <property type="entry name" value="PROTEASE FAMILY M14 CARBOXYPEPTIDASE A,B"/>
    <property type="match status" value="1"/>
</dbReference>
<dbReference type="Gene3D" id="3.40.630.10">
    <property type="entry name" value="Zn peptidases"/>
    <property type="match status" value="1"/>
</dbReference>
<proteinExistence type="inferred from homology"/>
<dbReference type="Proteomes" id="UP000307087">
    <property type="component" value="Unassembled WGS sequence"/>
</dbReference>
<keyword evidence="6" id="KW-0482">Metalloprotease</keyword>
<comment type="caution">
    <text evidence="7">Lacks conserved residue(s) required for the propagation of feature annotation.</text>
</comment>
<evidence type="ECO:0000256" key="8">
    <source>
        <dbReference type="SAM" id="SignalP"/>
    </source>
</evidence>
<dbReference type="Pfam" id="PF00246">
    <property type="entry name" value="Peptidase_M14"/>
    <property type="match status" value="1"/>
</dbReference>
<dbReference type="PANTHER" id="PTHR11705:SF143">
    <property type="entry name" value="SLL0236 PROTEIN"/>
    <property type="match status" value="1"/>
</dbReference>
<dbReference type="GO" id="GO:0005615">
    <property type="term" value="C:extracellular space"/>
    <property type="evidence" value="ECO:0007669"/>
    <property type="project" value="TreeGrafter"/>
</dbReference>